<feature type="transmembrane region" description="Helical" evidence="1">
    <location>
        <begin position="6"/>
        <end position="29"/>
    </location>
</feature>
<dbReference type="AlphaFoldDB" id="A0A2Z4PPP3"/>
<protein>
    <submittedName>
        <fullName evidence="2">Uncharacterized protein</fullName>
    </submittedName>
</protein>
<dbReference type="RefSeq" id="WP_112136288.1">
    <property type="nucleotide sequence ID" value="NZ_CP016181.1"/>
</dbReference>
<sequence>MEENGIFLALLTIHTTVIGIFITISYAIYSFYENQKSNLKTEIGDHLYDYISESGTIVHSGKNIYEVKNVTYKSFNDLVFHESKRLYYDIIGPELIHKEKKPNNQEIIDSYKDIRRSYYVFLRKNVVFNKNEKDTIHLKIDDETRNRVKKMISITDDVRYHEQSIFSPPTLLTKISRDIKKIYESDKEKHAEFYYSSNIVERFENLFTSCESYLKPAEKNFNKIEAINNLYIPYKKISKVAIFEMIFGILLPLLLINGLPINILKFGIYDLSTWSGYFLALITLLPYAYYISNPEKILQKK</sequence>
<organism evidence="2 3">
    <name type="scientific">Marinomonas primoryensis</name>
    <dbReference type="NCBI Taxonomy" id="178399"/>
    <lineage>
        <taxon>Bacteria</taxon>
        <taxon>Pseudomonadati</taxon>
        <taxon>Pseudomonadota</taxon>
        <taxon>Gammaproteobacteria</taxon>
        <taxon>Oceanospirillales</taxon>
        <taxon>Oceanospirillaceae</taxon>
        <taxon>Marinomonas</taxon>
    </lineage>
</organism>
<accession>A0A2Z4PPP3</accession>
<dbReference type="Proteomes" id="UP000249898">
    <property type="component" value="Chromosome"/>
</dbReference>
<proteinExistence type="predicted"/>
<keyword evidence="1" id="KW-1133">Transmembrane helix</keyword>
<feature type="transmembrane region" description="Helical" evidence="1">
    <location>
        <begin position="240"/>
        <end position="259"/>
    </location>
</feature>
<evidence type="ECO:0000313" key="2">
    <source>
        <dbReference type="EMBL" id="AWX99495.1"/>
    </source>
</evidence>
<evidence type="ECO:0000256" key="1">
    <source>
        <dbReference type="SAM" id="Phobius"/>
    </source>
</evidence>
<reference evidence="2 3" key="1">
    <citation type="submission" date="2016-06" db="EMBL/GenBank/DDBJ databases">
        <title>The sequenced genome of the ice-adhering bacterium Marinomonas primoryensis, from Antarctica.</title>
        <authorList>
            <person name="Graham L."/>
            <person name="Vance T.D.R."/>
            <person name="Davies P.L."/>
        </authorList>
    </citation>
    <scope>NUCLEOTIDE SEQUENCE [LARGE SCALE GENOMIC DNA]</scope>
    <source>
        <strain evidence="2 3">AceL</strain>
    </source>
</reference>
<gene>
    <name evidence="2" type="ORF">A8139_05445</name>
</gene>
<feature type="transmembrane region" description="Helical" evidence="1">
    <location>
        <begin position="271"/>
        <end position="291"/>
    </location>
</feature>
<name>A0A2Z4PPP3_9GAMM</name>
<keyword evidence="1" id="KW-0812">Transmembrane</keyword>
<dbReference type="EMBL" id="CP016181">
    <property type="protein sequence ID" value="AWX99495.1"/>
    <property type="molecule type" value="Genomic_DNA"/>
</dbReference>
<evidence type="ECO:0000313" key="3">
    <source>
        <dbReference type="Proteomes" id="UP000249898"/>
    </source>
</evidence>
<keyword evidence="1" id="KW-0472">Membrane</keyword>